<keyword evidence="2" id="KW-0238">DNA-binding</keyword>
<dbReference type="RefSeq" id="WP_044011648.1">
    <property type="nucleotide sequence ID" value="NZ_CCVW01000003.1"/>
</dbReference>
<evidence type="ECO:0000313" key="6">
    <source>
        <dbReference type="Proteomes" id="UP000044071"/>
    </source>
</evidence>
<dbReference type="InterPro" id="IPR050204">
    <property type="entry name" value="AraC_XylS_family_regulators"/>
</dbReference>
<dbReference type="InterPro" id="IPR020449">
    <property type="entry name" value="Tscrpt_reg_AraC-type_HTH"/>
</dbReference>
<dbReference type="Pfam" id="PF12833">
    <property type="entry name" value="HTH_18"/>
    <property type="match status" value="1"/>
</dbReference>
<name>A0A078L3J5_9GAMM</name>
<dbReference type="OrthoDB" id="5740883at2"/>
<dbReference type="PANTHER" id="PTHR46796">
    <property type="entry name" value="HTH-TYPE TRANSCRIPTIONAL ACTIVATOR RHAS-RELATED"/>
    <property type="match status" value="1"/>
</dbReference>
<dbReference type="SUPFAM" id="SSF46689">
    <property type="entry name" value="Homeodomain-like"/>
    <property type="match status" value="2"/>
</dbReference>
<dbReference type="Proteomes" id="UP000044071">
    <property type="component" value="Unassembled WGS sequence"/>
</dbReference>
<dbReference type="InterPro" id="IPR018062">
    <property type="entry name" value="HTH_AraC-typ_CS"/>
</dbReference>
<dbReference type="InterPro" id="IPR009057">
    <property type="entry name" value="Homeodomain-like_sf"/>
</dbReference>
<proteinExistence type="predicted"/>
<dbReference type="InterPro" id="IPR014710">
    <property type="entry name" value="RmlC-like_jellyroll"/>
</dbReference>
<sequence length="257" mass="29364">MSSEILPLSLRSYHAEKSRHCHDYAQFVLPIKGEMELETGTHYGFVNTSTAAFIAPGESHCFSASRDNNFLVVDIKEENLPWQRGQIPAFIALTAATEKYLAFIPAYLKENTNDLFSDYLVQTMLFKLLSPLLRVHQDQRVSLARQWIDQHFTLPVNLDNLAKNCHLSTSQLQRRFKQEMGQTLADYWRGKKLAYAQLLLSSTNLSIEAIAYRLGYENLAAFSRRFTQVFGLSPSQWREMTLSAKSLPVGDKYKSSN</sequence>
<dbReference type="PRINTS" id="PR00032">
    <property type="entry name" value="HTHARAC"/>
</dbReference>
<dbReference type="InterPro" id="IPR018060">
    <property type="entry name" value="HTH_AraC"/>
</dbReference>
<evidence type="ECO:0000313" key="5">
    <source>
        <dbReference type="EMBL" id="CDZ78513.1"/>
    </source>
</evidence>
<evidence type="ECO:0000256" key="2">
    <source>
        <dbReference type="ARBA" id="ARBA00023125"/>
    </source>
</evidence>
<dbReference type="GO" id="GO:0003700">
    <property type="term" value="F:DNA-binding transcription factor activity"/>
    <property type="evidence" value="ECO:0007669"/>
    <property type="project" value="InterPro"/>
</dbReference>
<dbReference type="STRING" id="1034943.BN59_02823"/>
<evidence type="ECO:0000259" key="4">
    <source>
        <dbReference type="PROSITE" id="PS01124"/>
    </source>
</evidence>
<gene>
    <name evidence="5" type="primary">soxS</name>
    <name evidence="5" type="ORF">BN59_02823</name>
</gene>
<evidence type="ECO:0000256" key="1">
    <source>
        <dbReference type="ARBA" id="ARBA00023015"/>
    </source>
</evidence>
<dbReference type="InterPro" id="IPR011051">
    <property type="entry name" value="RmlC_Cupin_sf"/>
</dbReference>
<dbReference type="SMART" id="SM00342">
    <property type="entry name" value="HTH_ARAC"/>
    <property type="match status" value="1"/>
</dbReference>
<dbReference type="Gene3D" id="1.10.10.60">
    <property type="entry name" value="Homeodomain-like"/>
    <property type="match status" value="2"/>
</dbReference>
<dbReference type="PROSITE" id="PS00041">
    <property type="entry name" value="HTH_ARAC_FAMILY_1"/>
    <property type="match status" value="1"/>
</dbReference>
<accession>A0A078L3J5</accession>
<organism evidence="5 6">
    <name type="scientific">Legionella massiliensis</name>
    <dbReference type="NCBI Taxonomy" id="1034943"/>
    <lineage>
        <taxon>Bacteria</taxon>
        <taxon>Pseudomonadati</taxon>
        <taxon>Pseudomonadota</taxon>
        <taxon>Gammaproteobacteria</taxon>
        <taxon>Legionellales</taxon>
        <taxon>Legionellaceae</taxon>
        <taxon>Legionella</taxon>
    </lineage>
</organism>
<dbReference type="AlphaFoldDB" id="A0A078L3J5"/>
<keyword evidence="6" id="KW-1185">Reference proteome</keyword>
<protein>
    <submittedName>
        <fullName evidence="5">Regulatory protein SoxS</fullName>
    </submittedName>
</protein>
<evidence type="ECO:0000256" key="3">
    <source>
        <dbReference type="ARBA" id="ARBA00023163"/>
    </source>
</evidence>
<dbReference type="PROSITE" id="PS01124">
    <property type="entry name" value="HTH_ARAC_FAMILY_2"/>
    <property type="match status" value="1"/>
</dbReference>
<dbReference type="EMBL" id="CCSB01000003">
    <property type="protein sequence ID" value="CDZ78513.1"/>
    <property type="molecule type" value="Genomic_DNA"/>
</dbReference>
<dbReference type="PANTHER" id="PTHR46796:SF13">
    <property type="entry name" value="HTH-TYPE TRANSCRIPTIONAL ACTIVATOR RHAS"/>
    <property type="match status" value="1"/>
</dbReference>
<keyword evidence="1" id="KW-0805">Transcription regulation</keyword>
<reference evidence="5 6" key="1">
    <citation type="submission" date="2014-06" db="EMBL/GenBank/DDBJ databases">
        <authorList>
            <person name="Urmite Genomes Urmite Genomes"/>
        </authorList>
    </citation>
    <scope>NUCLEOTIDE SEQUENCE [LARGE SCALE GENOMIC DNA]</scope>
</reference>
<feature type="domain" description="HTH araC/xylS-type" evidence="4">
    <location>
        <begin position="142"/>
        <end position="240"/>
    </location>
</feature>
<keyword evidence="3" id="KW-0804">Transcription</keyword>
<dbReference type="Gene3D" id="2.60.120.10">
    <property type="entry name" value="Jelly Rolls"/>
    <property type="match status" value="1"/>
</dbReference>
<dbReference type="eggNOG" id="COG2207">
    <property type="taxonomic scope" value="Bacteria"/>
</dbReference>
<dbReference type="SUPFAM" id="SSF51182">
    <property type="entry name" value="RmlC-like cupins"/>
    <property type="match status" value="1"/>
</dbReference>
<dbReference type="GO" id="GO:0043565">
    <property type="term" value="F:sequence-specific DNA binding"/>
    <property type="evidence" value="ECO:0007669"/>
    <property type="project" value="InterPro"/>
</dbReference>